<dbReference type="Proteomes" id="UP001445076">
    <property type="component" value="Unassembled WGS sequence"/>
</dbReference>
<organism evidence="2 3">
    <name type="scientific">Cherax quadricarinatus</name>
    <name type="common">Australian red claw crayfish</name>
    <dbReference type="NCBI Taxonomy" id="27406"/>
    <lineage>
        <taxon>Eukaryota</taxon>
        <taxon>Metazoa</taxon>
        <taxon>Ecdysozoa</taxon>
        <taxon>Arthropoda</taxon>
        <taxon>Crustacea</taxon>
        <taxon>Multicrustacea</taxon>
        <taxon>Malacostraca</taxon>
        <taxon>Eumalacostraca</taxon>
        <taxon>Eucarida</taxon>
        <taxon>Decapoda</taxon>
        <taxon>Pleocyemata</taxon>
        <taxon>Astacidea</taxon>
        <taxon>Parastacoidea</taxon>
        <taxon>Parastacidae</taxon>
        <taxon>Cherax</taxon>
    </lineage>
</organism>
<dbReference type="EMBL" id="JARKIK010000057">
    <property type="protein sequence ID" value="KAK8732297.1"/>
    <property type="molecule type" value="Genomic_DNA"/>
</dbReference>
<feature type="compositionally biased region" description="Low complexity" evidence="1">
    <location>
        <begin position="1"/>
        <end position="13"/>
    </location>
</feature>
<protein>
    <submittedName>
        <fullName evidence="2">Uncharacterized protein</fullName>
    </submittedName>
</protein>
<accession>A0AAW0WYC4</accession>
<feature type="compositionally biased region" description="Polar residues" evidence="1">
    <location>
        <begin position="51"/>
        <end position="77"/>
    </location>
</feature>
<feature type="region of interest" description="Disordered" evidence="1">
    <location>
        <begin position="1"/>
        <end position="29"/>
    </location>
</feature>
<comment type="caution">
    <text evidence="2">The sequence shown here is derived from an EMBL/GenBank/DDBJ whole genome shotgun (WGS) entry which is preliminary data.</text>
</comment>
<feature type="non-terminal residue" evidence="2">
    <location>
        <position position="1"/>
    </location>
</feature>
<feature type="region of interest" description="Disordered" evidence="1">
    <location>
        <begin position="41"/>
        <end position="121"/>
    </location>
</feature>
<reference evidence="2 3" key="1">
    <citation type="journal article" date="2024" name="BMC Genomics">
        <title>Genome assembly of redclaw crayfish (Cherax quadricarinatus) provides insights into its immune adaptation and hypoxia tolerance.</title>
        <authorList>
            <person name="Liu Z."/>
            <person name="Zheng J."/>
            <person name="Li H."/>
            <person name="Fang K."/>
            <person name="Wang S."/>
            <person name="He J."/>
            <person name="Zhou D."/>
            <person name="Weng S."/>
            <person name="Chi M."/>
            <person name="Gu Z."/>
            <person name="He J."/>
            <person name="Li F."/>
            <person name="Wang M."/>
        </authorList>
    </citation>
    <scope>NUCLEOTIDE SEQUENCE [LARGE SCALE GENOMIC DNA]</scope>
    <source>
        <strain evidence="2">ZL_2023a</strain>
    </source>
</reference>
<sequence length="121" mass="12292">TSSSGVEGESGNSIRVAESPGGNTVTSGTIVSVASLPPIHGIHIGVPPTGRPNQATGSMHQQPSQHSLQRQHSSGTSGADVEGSMVRLSLSPSQPIGGARPKDGPSSRFIEGEEGESPSWE</sequence>
<gene>
    <name evidence="2" type="ORF">OTU49_007013</name>
</gene>
<evidence type="ECO:0000256" key="1">
    <source>
        <dbReference type="SAM" id="MobiDB-lite"/>
    </source>
</evidence>
<name>A0AAW0WYC4_CHEQU</name>
<feature type="compositionally biased region" description="Acidic residues" evidence="1">
    <location>
        <begin position="112"/>
        <end position="121"/>
    </location>
</feature>
<evidence type="ECO:0000313" key="2">
    <source>
        <dbReference type="EMBL" id="KAK8732297.1"/>
    </source>
</evidence>
<proteinExistence type="predicted"/>
<keyword evidence="3" id="KW-1185">Reference proteome</keyword>
<dbReference type="AlphaFoldDB" id="A0AAW0WYC4"/>
<evidence type="ECO:0000313" key="3">
    <source>
        <dbReference type="Proteomes" id="UP001445076"/>
    </source>
</evidence>
<feature type="non-terminal residue" evidence="2">
    <location>
        <position position="121"/>
    </location>
</feature>